<keyword evidence="3" id="KW-1185">Reference proteome</keyword>
<proteinExistence type="predicted"/>
<feature type="region of interest" description="Disordered" evidence="1">
    <location>
        <begin position="70"/>
        <end position="98"/>
    </location>
</feature>
<gene>
    <name evidence="2" type="ORF">CCMP2556_LOCUS7013</name>
</gene>
<dbReference type="Proteomes" id="UP001642484">
    <property type="component" value="Unassembled WGS sequence"/>
</dbReference>
<organism evidence="2 3">
    <name type="scientific">Durusdinium trenchii</name>
    <dbReference type="NCBI Taxonomy" id="1381693"/>
    <lineage>
        <taxon>Eukaryota</taxon>
        <taxon>Sar</taxon>
        <taxon>Alveolata</taxon>
        <taxon>Dinophyceae</taxon>
        <taxon>Suessiales</taxon>
        <taxon>Symbiodiniaceae</taxon>
        <taxon>Durusdinium</taxon>
    </lineage>
</organism>
<comment type="caution">
    <text evidence="2">The sequence shown here is derived from an EMBL/GenBank/DDBJ whole genome shotgun (WGS) entry which is preliminary data.</text>
</comment>
<reference evidence="2 3" key="1">
    <citation type="submission" date="2024-02" db="EMBL/GenBank/DDBJ databases">
        <authorList>
            <person name="Chen Y."/>
            <person name="Shah S."/>
            <person name="Dougan E. K."/>
            <person name="Thang M."/>
            <person name="Chan C."/>
        </authorList>
    </citation>
    <scope>NUCLEOTIDE SEQUENCE [LARGE SCALE GENOMIC DNA]</scope>
</reference>
<evidence type="ECO:0000313" key="3">
    <source>
        <dbReference type="Proteomes" id="UP001642484"/>
    </source>
</evidence>
<evidence type="ECO:0000256" key="1">
    <source>
        <dbReference type="SAM" id="MobiDB-lite"/>
    </source>
</evidence>
<dbReference type="EMBL" id="CAXAMN010003084">
    <property type="protein sequence ID" value="CAK9002788.1"/>
    <property type="molecule type" value="Genomic_DNA"/>
</dbReference>
<accession>A0ABP0IKD0</accession>
<feature type="region of interest" description="Disordered" evidence="1">
    <location>
        <begin position="113"/>
        <end position="177"/>
    </location>
</feature>
<name>A0ABP0IKD0_9DINO</name>
<feature type="compositionally biased region" description="Basic and acidic residues" evidence="1">
    <location>
        <begin position="38"/>
        <end position="47"/>
    </location>
</feature>
<feature type="region of interest" description="Disordered" evidence="1">
    <location>
        <begin position="34"/>
        <end position="54"/>
    </location>
</feature>
<evidence type="ECO:0000313" key="2">
    <source>
        <dbReference type="EMBL" id="CAK9002788.1"/>
    </source>
</evidence>
<protein>
    <submittedName>
        <fullName evidence="2">Uncharacterized protein</fullName>
    </submittedName>
</protein>
<sequence length="177" mass="19778">MCQEEYIEHYTTKVPLYQRLSKAAAEKKWNLDFSAGTLEKEQRRSNDEDGNAGPLVWVMWVPTGEKKLTGTFEEKTVSHETTLEEKAPTERKIQEHKEKVGTLWDEDEDMFCEAKAAAGKPQSKNGKRTKGGGGGGNGKNLSKGRPIDERQPPPEGRQGSVVLEAAKFKASTVKDWQ</sequence>